<gene>
    <name evidence="2" type="ORF">BK749_14125</name>
</gene>
<evidence type="ECO:0000313" key="3">
    <source>
        <dbReference type="Proteomes" id="UP000194911"/>
    </source>
</evidence>
<evidence type="ECO:0000313" key="2">
    <source>
        <dbReference type="EMBL" id="OTY75375.1"/>
    </source>
</evidence>
<accession>A0A243CYI1</accession>
<dbReference type="RefSeq" id="WP_000965103.1">
    <property type="nucleotide sequence ID" value="NZ_NFDQ01000056.1"/>
</dbReference>
<feature type="coiled-coil region" evidence="1">
    <location>
        <begin position="216"/>
        <end position="243"/>
    </location>
</feature>
<evidence type="ECO:0000256" key="1">
    <source>
        <dbReference type="SAM" id="Coils"/>
    </source>
</evidence>
<reference evidence="2 3" key="1">
    <citation type="submission" date="2016-10" db="EMBL/GenBank/DDBJ databases">
        <title>Comparative genomics of Bacillus thuringiensis reveals a path to pathogens against multiple invertebrate hosts.</title>
        <authorList>
            <person name="Zheng J."/>
            <person name="Gao Q."/>
            <person name="Liu H."/>
            <person name="Peng D."/>
            <person name="Ruan L."/>
            <person name="Sun M."/>
        </authorList>
    </citation>
    <scope>NUCLEOTIDE SEQUENCE [LARGE SCALE GENOMIC DNA]</scope>
    <source>
        <strain evidence="2">BGSC 4CE1</strain>
    </source>
</reference>
<protein>
    <submittedName>
        <fullName evidence="2">Uncharacterized protein</fullName>
    </submittedName>
</protein>
<organism evidence="2 3">
    <name type="scientific">Bacillus thuringiensis serovar vazensis</name>
    <dbReference type="NCBI Taxonomy" id="180867"/>
    <lineage>
        <taxon>Bacteria</taxon>
        <taxon>Bacillati</taxon>
        <taxon>Bacillota</taxon>
        <taxon>Bacilli</taxon>
        <taxon>Bacillales</taxon>
        <taxon>Bacillaceae</taxon>
        <taxon>Bacillus</taxon>
        <taxon>Bacillus cereus group</taxon>
    </lineage>
</organism>
<name>A0A243CYI1_BACTU</name>
<sequence>MLYELALTPELFNKEKLKPRSFELVMLDTAFKEILKNGILANLDNENWIVDVKDRLDKLEPSVRDKFIQFLIRLKDYKRIVAYPSNEIKPMDDFGWLKHTLRTHEITPFYSVISSLNDEDFKGSRLVLLENLFETPSWSERKEEIDLFQRESDYKLNLTPILRHAKTLHLIDPYMSLESRFFKTLELCTDLLQKKSVRIHIHCSLPSGYKQDLKFKDRVKAYLEEWEKKIKQLIEENNSRSDIFRVCLWNRIKGQQKFHDRSIITDQCGIGIEGGLDVYDYSTRTTWHLLQPETIKRRRDDVTKGLSPYRFLGEKQIK</sequence>
<dbReference type="EMBL" id="NFDQ01000056">
    <property type="protein sequence ID" value="OTY75375.1"/>
    <property type="molecule type" value="Genomic_DNA"/>
</dbReference>
<proteinExistence type="predicted"/>
<dbReference type="Proteomes" id="UP000194911">
    <property type="component" value="Unassembled WGS sequence"/>
</dbReference>
<dbReference type="AlphaFoldDB" id="A0A243CYI1"/>
<keyword evidence="1" id="KW-0175">Coiled coil</keyword>
<comment type="caution">
    <text evidence="2">The sequence shown here is derived from an EMBL/GenBank/DDBJ whole genome shotgun (WGS) entry which is preliminary data.</text>
</comment>